<sequence>MFKKSLEKIQDKRKIDNAVQVEFEKNSGKIDSRSDNSHQDEVSVHLPQDKPYFIATGRTRREVQKLIYIACGLCISCYFF</sequence>
<dbReference type="Proteomes" id="UP000236161">
    <property type="component" value="Unassembled WGS sequence"/>
</dbReference>
<evidence type="ECO:0000313" key="2">
    <source>
        <dbReference type="Proteomes" id="UP000236161"/>
    </source>
</evidence>
<evidence type="ECO:0000313" key="1">
    <source>
        <dbReference type="EMBL" id="PKA58051.1"/>
    </source>
</evidence>
<dbReference type="EMBL" id="KZ451957">
    <property type="protein sequence ID" value="PKA58051.1"/>
    <property type="molecule type" value="Genomic_DNA"/>
</dbReference>
<proteinExistence type="predicted"/>
<accession>A0A2I0AR71</accession>
<reference evidence="1 2" key="1">
    <citation type="journal article" date="2017" name="Nature">
        <title>The Apostasia genome and the evolution of orchids.</title>
        <authorList>
            <person name="Zhang G.Q."/>
            <person name="Liu K.W."/>
            <person name="Li Z."/>
            <person name="Lohaus R."/>
            <person name="Hsiao Y.Y."/>
            <person name="Niu S.C."/>
            <person name="Wang J.Y."/>
            <person name="Lin Y.C."/>
            <person name="Xu Q."/>
            <person name="Chen L.J."/>
            <person name="Yoshida K."/>
            <person name="Fujiwara S."/>
            <person name="Wang Z.W."/>
            <person name="Zhang Y.Q."/>
            <person name="Mitsuda N."/>
            <person name="Wang M."/>
            <person name="Liu G.H."/>
            <person name="Pecoraro L."/>
            <person name="Huang H.X."/>
            <person name="Xiao X.J."/>
            <person name="Lin M."/>
            <person name="Wu X.Y."/>
            <person name="Wu W.L."/>
            <person name="Chen Y.Y."/>
            <person name="Chang S.B."/>
            <person name="Sakamoto S."/>
            <person name="Ohme-Takagi M."/>
            <person name="Yagi M."/>
            <person name="Zeng S.J."/>
            <person name="Shen C.Y."/>
            <person name="Yeh C.M."/>
            <person name="Luo Y.B."/>
            <person name="Tsai W.C."/>
            <person name="Van de Peer Y."/>
            <person name="Liu Z.J."/>
        </authorList>
    </citation>
    <scope>NUCLEOTIDE SEQUENCE [LARGE SCALE GENOMIC DNA]</scope>
    <source>
        <strain evidence="2">cv. Shenzhen</strain>
        <tissue evidence="1">Stem</tissue>
    </source>
</reference>
<protein>
    <submittedName>
        <fullName evidence="1">Uncharacterized protein</fullName>
    </submittedName>
</protein>
<keyword evidence="2" id="KW-1185">Reference proteome</keyword>
<organism evidence="1 2">
    <name type="scientific">Apostasia shenzhenica</name>
    <dbReference type="NCBI Taxonomy" id="1088818"/>
    <lineage>
        <taxon>Eukaryota</taxon>
        <taxon>Viridiplantae</taxon>
        <taxon>Streptophyta</taxon>
        <taxon>Embryophyta</taxon>
        <taxon>Tracheophyta</taxon>
        <taxon>Spermatophyta</taxon>
        <taxon>Magnoliopsida</taxon>
        <taxon>Liliopsida</taxon>
        <taxon>Asparagales</taxon>
        <taxon>Orchidaceae</taxon>
        <taxon>Apostasioideae</taxon>
        <taxon>Apostasia</taxon>
    </lineage>
</organism>
<dbReference type="AlphaFoldDB" id="A0A2I0AR71"/>
<name>A0A2I0AR71_9ASPA</name>
<gene>
    <name evidence="1" type="ORF">AXF42_Ash019277</name>
</gene>